<sequence length="138" mass="16132">MMNFLLHTIRIIYPLIQSFKVLKNKDKEGQQTLLKYWCINWMISLLDIVLEIVLNDLLVDIVLVSLAIGLIYNNFKFSAAIFNNSIQPFIYQHEKKIEQFFSFIDDKVKSVWDKSSNSIENAAKEKIGEVVADQFKKK</sequence>
<evidence type="ECO:0000313" key="2">
    <source>
        <dbReference type="Proteomes" id="UP000683925"/>
    </source>
</evidence>
<accession>A0A8S1T404</accession>
<reference evidence="1" key="1">
    <citation type="submission" date="2021-01" db="EMBL/GenBank/DDBJ databases">
        <authorList>
            <consortium name="Genoscope - CEA"/>
            <person name="William W."/>
        </authorList>
    </citation>
    <scope>NUCLEOTIDE SEQUENCE</scope>
</reference>
<evidence type="ECO:0000313" key="1">
    <source>
        <dbReference type="EMBL" id="CAD8146167.1"/>
    </source>
</evidence>
<dbReference type="OMA" id="SVWTIFE"/>
<dbReference type="InterPro" id="IPR004345">
    <property type="entry name" value="TB2_DP1_HVA22"/>
</dbReference>
<dbReference type="AlphaFoldDB" id="A0A8S1T404"/>
<comment type="caution">
    <text evidence="1">The sequence shown here is derived from an EMBL/GenBank/DDBJ whole genome shotgun (WGS) entry which is preliminary data.</text>
</comment>
<name>A0A8S1T404_PAROT</name>
<protein>
    <submittedName>
        <fullName evidence="1">Uncharacterized protein</fullName>
    </submittedName>
</protein>
<dbReference type="EMBL" id="CAJJDP010000018">
    <property type="protein sequence ID" value="CAD8146167.1"/>
    <property type="molecule type" value="Genomic_DNA"/>
</dbReference>
<organism evidence="1 2">
    <name type="scientific">Paramecium octaurelia</name>
    <dbReference type="NCBI Taxonomy" id="43137"/>
    <lineage>
        <taxon>Eukaryota</taxon>
        <taxon>Sar</taxon>
        <taxon>Alveolata</taxon>
        <taxon>Ciliophora</taxon>
        <taxon>Intramacronucleata</taxon>
        <taxon>Oligohymenophorea</taxon>
        <taxon>Peniculida</taxon>
        <taxon>Parameciidae</taxon>
        <taxon>Paramecium</taxon>
    </lineage>
</organism>
<proteinExistence type="predicted"/>
<gene>
    <name evidence="1" type="ORF">POCTA_138.1.T0180162</name>
</gene>
<dbReference type="OrthoDB" id="434647at2759"/>
<keyword evidence="2" id="KW-1185">Reference proteome</keyword>
<dbReference type="Proteomes" id="UP000683925">
    <property type="component" value="Unassembled WGS sequence"/>
</dbReference>
<dbReference type="Pfam" id="PF03134">
    <property type="entry name" value="TB2_DP1_HVA22"/>
    <property type="match status" value="1"/>
</dbReference>